<dbReference type="EMBL" id="FOYQ01000002">
    <property type="protein sequence ID" value="SFR54737.1"/>
    <property type="molecule type" value="Genomic_DNA"/>
</dbReference>
<dbReference type="AlphaFoldDB" id="A0A1I6HK85"/>
<reference evidence="3 4" key="1">
    <citation type="submission" date="2016-10" db="EMBL/GenBank/DDBJ databases">
        <authorList>
            <person name="de Groot N.N."/>
        </authorList>
    </citation>
    <scope>NUCLEOTIDE SEQUENCE [LARGE SCALE GENOMIC DNA]</scope>
    <source>
        <strain evidence="3 4">DSM 21019</strain>
    </source>
</reference>
<feature type="transmembrane region" description="Helical" evidence="1">
    <location>
        <begin position="6"/>
        <end position="24"/>
    </location>
</feature>
<evidence type="ECO:0000259" key="2">
    <source>
        <dbReference type="Pfam" id="PF07584"/>
    </source>
</evidence>
<dbReference type="InterPro" id="IPR024163">
    <property type="entry name" value="Aerotolerance_reg_N"/>
</dbReference>
<name>A0A1I6HK85_9FLAO</name>
<dbReference type="Proteomes" id="UP000199534">
    <property type="component" value="Unassembled WGS sequence"/>
</dbReference>
<feature type="transmembrane region" description="Helical" evidence="1">
    <location>
        <begin position="56"/>
        <end position="78"/>
    </location>
</feature>
<proteinExistence type="predicted"/>
<sequence length="397" mass="44227">MSFANPTLLWTLLGVLVPISIHLWSRREARTLKVGSVSLLEASSTVKSRALRPSEWLLLFLRCLVIALLALLMANPFFEKKGETVATVYVLDPALLIDGYPQGLLDSLPEDAEVRLLQSELPVLDVSDDDVVVFTEDKDQVKAPGYWQLIPELTELKADSVVVYTRGYVSGLKGRRPAIPGRIRWKVLPEEGEKTIPLVALQGQNTQRRVSIQSSGKTTSWVREEMGNEDYGDQLALVREEALAVQLDLPDSLENERRFLLASLKAGASFLQRELQLDSGPVLYFERDPLSKDLIRLDQAGNLRLTRRLNPQNTVEERLTEQLVALLVSDSLPAALARKYDRRQVASTVLGGPESHEQIESTAKASMGVTGHIRPWILGLLCAALIGERLIARIRKQ</sequence>
<dbReference type="RefSeq" id="WP_092983320.1">
    <property type="nucleotide sequence ID" value="NZ_FOYQ01000002.1"/>
</dbReference>
<keyword evidence="4" id="KW-1185">Reference proteome</keyword>
<accession>A0A1I6HK85</accession>
<dbReference type="STRING" id="400055.SAMN04490243_2830"/>
<keyword evidence="1" id="KW-1133">Transmembrane helix</keyword>
<evidence type="ECO:0000313" key="3">
    <source>
        <dbReference type="EMBL" id="SFR54737.1"/>
    </source>
</evidence>
<keyword evidence="1" id="KW-0472">Membrane</keyword>
<dbReference type="NCBIfam" id="TIGR02226">
    <property type="entry name" value="two_anch"/>
    <property type="match status" value="1"/>
</dbReference>
<feature type="domain" description="Aerotolerance regulator N-terminal" evidence="2">
    <location>
        <begin position="1"/>
        <end position="76"/>
    </location>
</feature>
<dbReference type="PANTHER" id="PTHR37464:SF1">
    <property type="entry name" value="BLL2463 PROTEIN"/>
    <property type="match status" value="1"/>
</dbReference>
<dbReference type="OrthoDB" id="890881at2"/>
<evidence type="ECO:0000256" key="1">
    <source>
        <dbReference type="SAM" id="Phobius"/>
    </source>
</evidence>
<gene>
    <name evidence="3" type="ORF">SAMN04490243_2830</name>
</gene>
<keyword evidence="1 3" id="KW-0812">Transmembrane</keyword>
<organism evidence="3 4">
    <name type="scientific">Robiginitalea myxolifaciens</name>
    <dbReference type="NCBI Taxonomy" id="400055"/>
    <lineage>
        <taxon>Bacteria</taxon>
        <taxon>Pseudomonadati</taxon>
        <taxon>Bacteroidota</taxon>
        <taxon>Flavobacteriia</taxon>
        <taxon>Flavobacteriales</taxon>
        <taxon>Flavobacteriaceae</taxon>
        <taxon>Robiginitalea</taxon>
    </lineage>
</organism>
<dbReference type="Pfam" id="PF07584">
    <property type="entry name" value="BatA"/>
    <property type="match status" value="1"/>
</dbReference>
<evidence type="ECO:0000313" key="4">
    <source>
        <dbReference type="Proteomes" id="UP000199534"/>
    </source>
</evidence>
<dbReference type="InterPro" id="IPR011933">
    <property type="entry name" value="Double_TM_dom"/>
</dbReference>
<dbReference type="PANTHER" id="PTHR37464">
    <property type="entry name" value="BLL2463 PROTEIN"/>
    <property type="match status" value="1"/>
</dbReference>
<protein>
    <submittedName>
        <fullName evidence="3">N-terminal double-transmembrane domain-containing protein</fullName>
    </submittedName>
</protein>